<comment type="caution">
    <text evidence="2">The sequence shown here is derived from an EMBL/GenBank/DDBJ whole genome shotgun (WGS) entry which is preliminary data.</text>
</comment>
<dbReference type="PANTHER" id="PTHR28058:SF1">
    <property type="entry name" value="SMALL RIBOSOMAL SUBUNIT PROTEIN BS1M"/>
    <property type="match status" value="1"/>
</dbReference>
<reference evidence="2 3" key="2">
    <citation type="journal article" date="2014" name="J. Gen. Appl. Microbiol.">
        <title>The early diverging ascomycetous budding yeast Saitoella complicata has three histone deacetylases belonging to the Clr6, Hos2, and Rpd3 lineages.</title>
        <authorList>
            <person name="Nishida H."/>
            <person name="Matsumoto T."/>
            <person name="Kondo S."/>
            <person name="Hamamoto M."/>
            <person name="Yoshikawa H."/>
        </authorList>
    </citation>
    <scope>NUCLEOTIDE SEQUENCE [LARGE SCALE GENOMIC DNA]</scope>
    <source>
        <strain evidence="2 3">NRRL Y-17804</strain>
    </source>
</reference>
<dbReference type="STRING" id="698492.A0A0E9NC19"/>
<dbReference type="Pfam" id="PF11709">
    <property type="entry name" value="Mit_ribos_Mrp51"/>
    <property type="match status" value="1"/>
</dbReference>
<evidence type="ECO:0000313" key="3">
    <source>
        <dbReference type="Proteomes" id="UP000033140"/>
    </source>
</evidence>
<dbReference type="AlphaFoldDB" id="A0A0E9NC19"/>
<keyword evidence="3" id="KW-1185">Reference proteome</keyword>
<proteinExistence type="predicted"/>
<feature type="region of interest" description="Disordered" evidence="1">
    <location>
        <begin position="269"/>
        <end position="313"/>
    </location>
</feature>
<feature type="region of interest" description="Disordered" evidence="1">
    <location>
        <begin position="91"/>
        <end position="110"/>
    </location>
</feature>
<dbReference type="InterPro" id="IPR016712">
    <property type="entry name" value="Rbsml_bS1m-like"/>
</dbReference>
<feature type="region of interest" description="Disordered" evidence="1">
    <location>
        <begin position="485"/>
        <end position="533"/>
    </location>
</feature>
<dbReference type="GO" id="GO:0005763">
    <property type="term" value="C:mitochondrial small ribosomal subunit"/>
    <property type="evidence" value="ECO:0007669"/>
    <property type="project" value="TreeGrafter"/>
</dbReference>
<dbReference type="GO" id="GO:0070124">
    <property type="term" value="P:mitochondrial translational initiation"/>
    <property type="evidence" value="ECO:0007669"/>
    <property type="project" value="TreeGrafter"/>
</dbReference>
<feature type="compositionally biased region" description="Polar residues" evidence="1">
    <location>
        <begin position="91"/>
        <end position="104"/>
    </location>
</feature>
<feature type="compositionally biased region" description="Low complexity" evidence="1">
    <location>
        <begin position="487"/>
        <end position="509"/>
    </location>
</feature>
<accession>A0A0E9NC19</accession>
<reference evidence="2 3" key="3">
    <citation type="journal article" date="2015" name="Genome Announc.">
        <title>Draft Genome Sequence of the Archiascomycetous Yeast Saitoella complicata.</title>
        <authorList>
            <person name="Yamauchi K."/>
            <person name="Kondo S."/>
            <person name="Hamamoto M."/>
            <person name="Takahashi Y."/>
            <person name="Ogura Y."/>
            <person name="Hayashi T."/>
            <person name="Nishida H."/>
        </authorList>
    </citation>
    <scope>NUCLEOTIDE SEQUENCE [LARGE SCALE GENOMIC DNA]</scope>
    <source>
        <strain evidence="2 3">NRRL Y-17804</strain>
    </source>
</reference>
<protein>
    <submittedName>
        <fullName evidence="2">Uncharacterized protein</fullName>
    </submittedName>
</protein>
<name>A0A0E9NC19_SAICN</name>
<dbReference type="EMBL" id="BACD03000008">
    <property type="protein sequence ID" value="GAO47271.1"/>
    <property type="molecule type" value="Genomic_DNA"/>
</dbReference>
<evidence type="ECO:0000256" key="1">
    <source>
        <dbReference type="SAM" id="MobiDB-lite"/>
    </source>
</evidence>
<evidence type="ECO:0000313" key="2">
    <source>
        <dbReference type="EMBL" id="GAO47271.1"/>
    </source>
</evidence>
<dbReference type="Proteomes" id="UP000033140">
    <property type="component" value="Unassembled WGS sequence"/>
</dbReference>
<feature type="compositionally biased region" description="Basic and acidic residues" evidence="1">
    <location>
        <begin position="269"/>
        <end position="282"/>
    </location>
</feature>
<sequence>MKLPEMQLSAFTVSNILNSKKRLCCTLLHLPEFSGSPYCADQPVHQLSSSLHLVTMASTREFRTLMRQSRFAAMPRPLVRDADSRMNKSPYPTHQVLATPSASQHRGDWGLKRTIPGIRTKYLTVKQNDTWTHQTPWESAEGSVTQRQKFHEMGMTLDYIPPGSNSSFSTPFYSPARPLSPIGPEALRASARNSKTEVWKENMSPLQWKKYCRKLRRRRSDFLALHGYLAEATDAAETTEAADAAEATEAVEVAETAEAAEAREAREAAEAAEAAEAREAMKAAETAEATAAREAREAVEALNEDPFATEESESLDRKVEKFLGIDRFVEHSAIHPTVGLAYGPPGFMDNSLQGPLVETPILGRPLNGVRNAAQWKSNGTNVAVGGWVAQSSKTSIPRHVAHERVVESVYFFQNAHVTKDGAIKIQVVNESARKGDQDFLNIPTEGLGRLSMAAGDRFIGSRDGSGKPKENQTITQLLDVLASSPVKSSKPSFDSLWSSPSLSGRSGPRIVPRPGNAMYATDAEDVETKRREE</sequence>
<dbReference type="GO" id="GO:0003735">
    <property type="term" value="F:structural constituent of ribosome"/>
    <property type="evidence" value="ECO:0007669"/>
    <property type="project" value="TreeGrafter"/>
</dbReference>
<gene>
    <name evidence="2" type="ORF">G7K_1481-t1</name>
</gene>
<dbReference type="PANTHER" id="PTHR28058">
    <property type="entry name" value="37S RIBOSOMAL PROTEIN MRP51, MITOCHONDRIAL"/>
    <property type="match status" value="1"/>
</dbReference>
<organism evidence="2 3">
    <name type="scientific">Saitoella complicata (strain BCRC 22490 / CBS 7301 / JCM 7358 / NBRC 10748 / NRRL Y-17804)</name>
    <dbReference type="NCBI Taxonomy" id="698492"/>
    <lineage>
        <taxon>Eukaryota</taxon>
        <taxon>Fungi</taxon>
        <taxon>Dikarya</taxon>
        <taxon>Ascomycota</taxon>
        <taxon>Taphrinomycotina</taxon>
        <taxon>Taphrinomycotina incertae sedis</taxon>
        <taxon>Saitoella</taxon>
    </lineage>
</organism>
<reference evidence="2 3" key="1">
    <citation type="journal article" date="2011" name="J. Gen. Appl. Microbiol.">
        <title>Draft genome sequencing of the enigmatic yeast Saitoella complicata.</title>
        <authorList>
            <person name="Nishida H."/>
            <person name="Hamamoto M."/>
            <person name="Sugiyama J."/>
        </authorList>
    </citation>
    <scope>NUCLEOTIDE SEQUENCE [LARGE SCALE GENOMIC DNA]</scope>
    <source>
        <strain evidence="2 3">NRRL Y-17804</strain>
    </source>
</reference>